<dbReference type="SUPFAM" id="SSF52266">
    <property type="entry name" value="SGNH hydrolase"/>
    <property type="match status" value="1"/>
</dbReference>
<proteinExistence type="predicted"/>
<evidence type="ECO:0000256" key="1">
    <source>
        <dbReference type="SAM" id="MobiDB-lite"/>
    </source>
</evidence>
<reference evidence="3 4" key="1">
    <citation type="submission" date="2018-03" db="EMBL/GenBank/DDBJ databases">
        <title>Genomic Encyclopedia of Type Strains, Phase III (KMG-III): the genomes of soil and plant-associated and newly described type strains.</title>
        <authorList>
            <person name="Whitman W."/>
        </authorList>
    </citation>
    <scope>NUCLEOTIDE SEQUENCE [LARGE SCALE GENOMIC DNA]</scope>
    <source>
        <strain evidence="3 4">CGMCC 1.12484</strain>
    </source>
</reference>
<dbReference type="InterPro" id="IPR036514">
    <property type="entry name" value="SGNH_hydro_sf"/>
</dbReference>
<dbReference type="InterPro" id="IPR051532">
    <property type="entry name" value="Ester_Hydrolysis_Enzymes"/>
</dbReference>
<dbReference type="GO" id="GO:0004622">
    <property type="term" value="F:phosphatidylcholine lysophospholipase activity"/>
    <property type="evidence" value="ECO:0007669"/>
    <property type="project" value="TreeGrafter"/>
</dbReference>
<dbReference type="PANTHER" id="PTHR30383">
    <property type="entry name" value="THIOESTERASE 1/PROTEASE 1/LYSOPHOSPHOLIPASE L1"/>
    <property type="match status" value="1"/>
</dbReference>
<accession>A0A2T0VB92</accession>
<evidence type="ECO:0000259" key="2">
    <source>
        <dbReference type="Pfam" id="PF13472"/>
    </source>
</evidence>
<dbReference type="PANTHER" id="PTHR30383:SF5">
    <property type="entry name" value="SGNH HYDROLASE-TYPE ESTERASE DOMAIN-CONTAINING PROTEIN"/>
    <property type="match status" value="1"/>
</dbReference>
<evidence type="ECO:0000313" key="3">
    <source>
        <dbReference type="EMBL" id="PRY67450.1"/>
    </source>
</evidence>
<protein>
    <submittedName>
        <fullName evidence="3">Lysophospholipase L1-like esterase</fullName>
    </submittedName>
</protein>
<feature type="compositionally biased region" description="Low complexity" evidence="1">
    <location>
        <begin position="270"/>
        <end position="279"/>
    </location>
</feature>
<feature type="compositionally biased region" description="Basic and acidic residues" evidence="1">
    <location>
        <begin position="280"/>
        <end position="291"/>
    </location>
</feature>
<dbReference type="EMBL" id="PVTL01000006">
    <property type="protein sequence ID" value="PRY67450.1"/>
    <property type="molecule type" value="Genomic_DNA"/>
</dbReference>
<gene>
    <name evidence="3" type="ORF">B0I08_10656</name>
</gene>
<organism evidence="3 4">
    <name type="scientific">Glaciihabitans tibetensis</name>
    <dbReference type="NCBI Taxonomy" id="1266600"/>
    <lineage>
        <taxon>Bacteria</taxon>
        <taxon>Bacillati</taxon>
        <taxon>Actinomycetota</taxon>
        <taxon>Actinomycetes</taxon>
        <taxon>Micrococcales</taxon>
        <taxon>Microbacteriaceae</taxon>
        <taxon>Glaciihabitans</taxon>
    </lineage>
</organism>
<sequence length="291" mass="31488">MKWIYSGLAAATLALGGASYARYLHRRREVWNERLANAIPVNSKWWKDYHLRDGDILYAAIGDSTAQGIGASKPGRSYVGELAKHMRKVTGKTVKVANFAVSGSTVRGALLQQLPKLRKIQPDIVTVSIGANNMADFNAEVFENDLQRLFDGLPEHAIIADLPSFYFLPAEKNVIIANEIVHRLASRFHFPVVPLYARTKRQGLWGVSTQFAGDLFHPNDRGYAVWAAAFIPTLDVALQSLAREVMAHDAEPVAGSGAVAEGNAVAEGSAIAEGSAEGSADGRTDDNPPAH</sequence>
<dbReference type="AlphaFoldDB" id="A0A2T0VB92"/>
<dbReference type="Proteomes" id="UP000237983">
    <property type="component" value="Unassembled WGS sequence"/>
</dbReference>
<dbReference type="InterPro" id="IPR013830">
    <property type="entry name" value="SGNH_hydro"/>
</dbReference>
<comment type="caution">
    <text evidence="3">The sequence shown here is derived from an EMBL/GenBank/DDBJ whole genome shotgun (WGS) entry which is preliminary data.</text>
</comment>
<evidence type="ECO:0000313" key="4">
    <source>
        <dbReference type="Proteomes" id="UP000237983"/>
    </source>
</evidence>
<dbReference type="Pfam" id="PF13472">
    <property type="entry name" value="Lipase_GDSL_2"/>
    <property type="match status" value="1"/>
</dbReference>
<dbReference type="Gene3D" id="3.40.50.1110">
    <property type="entry name" value="SGNH hydrolase"/>
    <property type="match status" value="1"/>
</dbReference>
<feature type="region of interest" description="Disordered" evidence="1">
    <location>
        <begin position="270"/>
        <end position="291"/>
    </location>
</feature>
<dbReference type="RefSeq" id="WP_106213060.1">
    <property type="nucleotide sequence ID" value="NZ_PVTL01000006.1"/>
</dbReference>
<name>A0A2T0VB92_9MICO</name>
<feature type="domain" description="SGNH hydrolase-type esterase" evidence="2">
    <location>
        <begin position="60"/>
        <end position="225"/>
    </location>
</feature>
<dbReference type="OrthoDB" id="3288625at2"/>
<keyword evidence="4" id="KW-1185">Reference proteome</keyword>